<accession>A0AAN5I3Y0</accession>
<proteinExistence type="predicted"/>
<comment type="caution">
    <text evidence="1">The sequence shown here is derived from an EMBL/GenBank/DDBJ whole genome shotgun (WGS) entry which is preliminary data.</text>
</comment>
<sequence length="115" mass="13569">MHRFTSLRNPWAHWHRISGSGIYTVFLRKWIWNATGFAFPPSRIAVLCAKYLKYSRAFQGIAEGCSSLFDHWRDETQTFEEFRLVVVIEHRIPPYRVVEGQCAESTLFHFLDTCK</sequence>
<dbReference type="EMBL" id="BTRK01000004">
    <property type="protein sequence ID" value="GMR49996.1"/>
    <property type="molecule type" value="Genomic_DNA"/>
</dbReference>
<organism evidence="1 2">
    <name type="scientific">Pristionchus mayeri</name>
    <dbReference type="NCBI Taxonomy" id="1317129"/>
    <lineage>
        <taxon>Eukaryota</taxon>
        <taxon>Metazoa</taxon>
        <taxon>Ecdysozoa</taxon>
        <taxon>Nematoda</taxon>
        <taxon>Chromadorea</taxon>
        <taxon>Rhabditida</taxon>
        <taxon>Rhabditina</taxon>
        <taxon>Diplogasteromorpha</taxon>
        <taxon>Diplogasteroidea</taxon>
        <taxon>Neodiplogasteridae</taxon>
        <taxon>Pristionchus</taxon>
    </lineage>
</organism>
<evidence type="ECO:0000313" key="1">
    <source>
        <dbReference type="EMBL" id="GMR49996.1"/>
    </source>
</evidence>
<reference evidence="2" key="1">
    <citation type="submission" date="2022-10" db="EMBL/GenBank/DDBJ databases">
        <title>Genome assembly of Pristionchus species.</title>
        <authorList>
            <person name="Yoshida K."/>
            <person name="Sommer R.J."/>
        </authorList>
    </citation>
    <scope>NUCLEOTIDE SEQUENCE [LARGE SCALE GENOMIC DNA]</scope>
    <source>
        <strain evidence="2">RS5460</strain>
    </source>
</reference>
<protein>
    <submittedName>
        <fullName evidence="1">Uncharacterized protein</fullName>
    </submittedName>
</protein>
<dbReference type="Proteomes" id="UP001328107">
    <property type="component" value="Unassembled WGS sequence"/>
</dbReference>
<keyword evidence="2" id="KW-1185">Reference proteome</keyword>
<gene>
    <name evidence="1" type="ORF">PMAYCL1PPCAC_20191</name>
</gene>
<name>A0AAN5I3Y0_9BILA</name>
<dbReference type="AlphaFoldDB" id="A0AAN5I3Y0"/>
<evidence type="ECO:0000313" key="2">
    <source>
        <dbReference type="Proteomes" id="UP001328107"/>
    </source>
</evidence>